<feature type="compositionally biased region" description="Low complexity" evidence="6">
    <location>
        <begin position="653"/>
        <end position="667"/>
    </location>
</feature>
<evidence type="ECO:0000256" key="3">
    <source>
        <dbReference type="ARBA" id="ARBA00023125"/>
    </source>
</evidence>
<dbReference type="EMBL" id="BJWL01000013">
    <property type="protein sequence ID" value="GFY98767.1"/>
    <property type="molecule type" value="Genomic_DNA"/>
</dbReference>
<evidence type="ECO:0000256" key="6">
    <source>
        <dbReference type="SAM" id="MobiDB-lite"/>
    </source>
</evidence>
<feature type="compositionally biased region" description="Basic and acidic residues" evidence="6">
    <location>
        <begin position="386"/>
        <end position="398"/>
    </location>
</feature>
<evidence type="ECO:0000256" key="4">
    <source>
        <dbReference type="ARBA" id="ARBA00023163"/>
    </source>
</evidence>
<feature type="compositionally biased region" description="Basic and acidic residues" evidence="6">
    <location>
        <begin position="483"/>
        <end position="504"/>
    </location>
</feature>
<dbReference type="SUPFAM" id="SSF101936">
    <property type="entry name" value="DNA-binding pseudobarrel domain"/>
    <property type="match status" value="1"/>
</dbReference>
<dbReference type="InterPro" id="IPR015300">
    <property type="entry name" value="DNA-bd_pseudobarrel_sf"/>
</dbReference>
<feature type="compositionally biased region" description="Polar residues" evidence="6">
    <location>
        <begin position="286"/>
        <end position="296"/>
    </location>
</feature>
<dbReference type="Proteomes" id="UP000585474">
    <property type="component" value="Unassembled WGS sequence"/>
</dbReference>
<dbReference type="GO" id="GO:0003677">
    <property type="term" value="F:DNA binding"/>
    <property type="evidence" value="ECO:0007669"/>
    <property type="project" value="UniProtKB-KW"/>
</dbReference>
<dbReference type="GO" id="GO:0005634">
    <property type="term" value="C:nucleus"/>
    <property type="evidence" value="ECO:0007669"/>
    <property type="project" value="UniProtKB-SubCell"/>
</dbReference>
<keyword evidence="3" id="KW-0238">DNA-binding</keyword>
<feature type="compositionally biased region" description="Polar residues" evidence="6">
    <location>
        <begin position="355"/>
        <end position="365"/>
    </location>
</feature>
<accession>A0A7J0FLG1</accession>
<feature type="compositionally biased region" description="Polar residues" evidence="6">
    <location>
        <begin position="444"/>
        <end position="473"/>
    </location>
</feature>
<keyword evidence="8" id="KW-1185">Reference proteome</keyword>
<feature type="region of interest" description="Disordered" evidence="6">
    <location>
        <begin position="193"/>
        <end position="504"/>
    </location>
</feature>
<evidence type="ECO:0000256" key="5">
    <source>
        <dbReference type="ARBA" id="ARBA00023242"/>
    </source>
</evidence>
<reference evidence="7 8" key="1">
    <citation type="submission" date="2019-07" db="EMBL/GenBank/DDBJ databases">
        <title>De Novo Assembly of kiwifruit Actinidia rufa.</title>
        <authorList>
            <person name="Sugita-Konishi S."/>
            <person name="Sato K."/>
            <person name="Mori E."/>
            <person name="Abe Y."/>
            <person name="Kisaki G."/>
            <person name="Hamano K."/>
            <person name="Suezawa K."/>
            <person name="Otani M."/>
            <person name="Fukuda T."/>
            <person name="Manabe T."/>
            <person name="Gomi K."/>
            <person name="Tabuchi M."/>
            <person name="Akimitsu K."/>
            <person name="Kataoka I."/>
        </authorList>
    </citation>
    <scope>NUCLEOTIDE SEQUENCE [LARGE SCALE GENOMIC DNA]</scope>
    <source>
        <strain evidence="8">cv. Fuchu</strain>
    </source>
</reference>
<keyword evidence="5" id="KW-0539">Nucleus</keyword>
<proteinExistence type="predicted"/>
<evidence type="ECO:0000313" key="7">
    <source>
        <dbReference type="EMBL" id="GFY98767.1"/>
    </source>
</evidence>
<dbReference type="AlphaFoldDB" id="A0A7J0FLG1"/>
<feature type="region of interest" description="Disordered" evidence="6">
    <location>
        <begin position="152"/>
        <end position="180"/>
    </location>
</feature>
<feature type="compositionally biased region" description="Polar residues" evidence="6">
    <location>
        <begin position="262"/>
        <end position="271"/>
    </location>
</feature>
<feature type="region of interest" description="Disordered" evidence="6">
    <location>
        <begin position="641"/>
        <end position="667"/>
    </location>
</feature>
<comment type="caution">
    <text evidence="7">The sequence shown here is derived from an EMBL/GenBank/DDBJ whole genome shotgun (WGS) entry which is preliminary data.</text>
</comment>
<organism evidence="7 8">
    <name type="scientific">Actinidia rufa</name>
    <dbReference type="NCBI Taxonomy" id="165716"/>
    <lineage>
        <taxon>Eukaryota</taxon>
        <taxon>Viridiplantae</taxon>
        <taxon>Streptophyta</taxon>
        <taxon>Embryophyta</taxon>
        <taxon>Tracheophyta</taxon>
        <taxon>Spermatophyta</taxon>
        <taxon>Magnoliopsida</taxon>
        <taxon>eudicotyledons</taxon>
        <taxon>Gunneridae</taxon>
        <taxon>Pentapetalae</taxon>
        <taxon>asterids</taxon>
        <taxon>Ericales</taxon>
        <taxon>Actinidiaceae</taxon>
        <taxon>Actinidia</taxon>
    </lineage>
</organism>
<sequence length="667" mass="73949">MQTEQLLSIPNIALGDEVVEWEMTLTYYSTHSSSAITTWCAKYVSDRDLNDGDAIQFYKTNQTKHDNHYEIQCIRSKEFDEDGNMATFHQVNRFLFQLPFNANDKVLQRLLIPMEHVRKLFHGIYVPRAGPFLAVGEAFYLEFTDPRNRYQTETATETESLDNMIVSGEDSKSGYQTETATETESLEYMILSGEDSKSGNQNDGSDKMSVSGEESKPGYQTETATETESLDNMIVSGEDSKSGNQNEGSDKMSVSGEESKPGYQTETATETESLDNMIVSGEDSKSGYQTETASETESLDNMIVSGEDSKSGNQNDGSDKMSVSGEESKPGYQTETATETESLEYMIVSGEDSKSGYQTETATETESLDNMIVSGEDSKSGNQNDGSDKMSVSEEESKPGYQTETATETKSLDNMIVSGEDSKSGNQNDGSDKMSVSGEESKPGYQTETATETESLDNMNVSGEDSKSGNQNDGSDKMSVSGEESKPGDSSGESEKENMLIEKHLTRRDVEENLFFRFDLVSKHFPPPPAGRIPNAQLLLSAETIDDNDRFVEKHWDVTLTYSCADSEFVISTELRFTDSQKKDWCMKTKFDYKRDGYLVTNGWKEFLNERNLDTMHKIKLCKPALPLRKYHFLISHEKTENDGGSGTDPFQSGNNDGGSSSNIGSN</sequence>
<dbReference type="Gene3D" id="2.40.330.10">
    <property type="entry name" value="DNA-binding pseudobarrel domain"/>
    <property type="match status" value="2"/>
</dbReference>
<protein>
    <submittedName>
        <fullName evidence="7">Uncharacterized protein</fullName>
    </submittedName>
</protein>
<keyword evidence="4" id="KW-0804">Transcription</keyword>
<gene>
    <name evidence="7" type="ORF">Acr_13g0001680</name>
</gene>
<name>A0A7J0FLG1_9ERIC</name>
<evidence type="ECO:0000256" key="1">
    <source>
        <dbReference type="ARBA" id="ARBA00004123"/>
    </source>
</evidence>
<evidence type="ECO:0000256" key="2">
    <source>
        <dbReference type="ARBA" id="ARBA00023015"/>
    </source>
</evidence>
<keyword evidence="2" id="KW-0805">Transcription regulation</keyword>
<feature type="compositionally biased region" description="Polar residues" evidence="6">
    <location>
        <begin position="331"/>
        <end position="340"/>
    </location>
</feature>
<feature type="compositionally biased region" description="Polar residues" evidence="6">
    <location>
        <begin position="218"/>
        <end position="227"/>
    </location>
</feature>
<evidence type="ECO:0000313" key="8">
    <source>
        <dbReference type="Proteomes" id="UP000585474"/>
    </source>
</evidence>
<feature type="compositionally biased region" description="Polar residues" evidence="6">
    <location>
        <begin position="400"/>
        <end position="409"/>
    </location>
</feature>
<comment type="subcellular location">
    <subcellularLocation>
        <location evidence="1">Nucleus</location>
    </subcellularLocation>
</comment>